<dbReference type="PANTHER" id="PTHR46663">
    <property type="entry name" value="DIGUANYLATE CYCLASE DGCT-RELATED"/>
    <property type="match status" value="1"/>
</dbReference>
<proteinExistence type="predicted"/>
<dbReference type="NCBIfam" id="TIGR00254">
    <property type="entry name" value="GGDEF"/>
    <property type="match status" value="1"/>
</dbReference>
<keyword evidence="2" id="KW-0548">Nucleotidyltransferase</keyword>
<dbReference type="SMART" id="SM00267">
    <property type="entry name" value="GGDEF"/>
    <property type="match status" value="1"/>
</dbReference>
<name>A0A518AMX1_9BACT</name>
<dbReference type="RefSeq" id="WP_197529156.1">
    <property type="nucleotide sequence ID" value="NZ_CP036278.1"/>
</dbReference>
<keyword evidence="2" id="KW-0808">Transferase</keyword>
<dbReference type="EMBL" id="CP036278">
    <property type="protein sequence ID" value="QDU56074.1"/>
    <property type="molecule type" value="Genomic_DNA"/>
</dbReference>
<dbReference type="InterPro" id="IPR043128">
    <property type="entry name" value="Rev_trsase/Diguanyl_cyclase"/>
</dbReference>
<dbReference type="GO" id="GO:0052621">
    <property type="term" value="F:diguanylate cyclase activity"/>
    <property type="evidence" value="ECO:0007669"/>
    <property type="project" value="UniProtKB-EC"/>
</dbReference>
<dbReference type="Pfam" id="PF00990">
    <property type="entry name" value="GGDEF"/>
    <property type="match status" value="1"/>
</dbReference>
<keyword evidence="3" id="KW-1185">Reference proteome</keyword>
<dbReference type="InterPro" id="IPR029787">
    <property type="entry name" value="Nucleotide_cyclase"/>
</dbReference>
<dbReference type="SUPFAM" id="SSF55073">
    <property type="entry name" value="Nucleotide cyclase"/>
    <property type="match status" value="1"/>
</dbReference>
<organism evidence="2 3">
    <name type="scientific">Aeoliella mucimassa</name>
    <dbReference type="NCBI Taxonomy" id="2527972"/>
    <lineage>
        <taxon>Bacteria</taxon>
        <taxon>Pseudomonadati</taxon>
        <taxon>Planctomycetota</taxon>
        <taxon>Planctomycetia</taxon>
        <taxon>Pirellulales</taxon>
        <taxon>Lacipirellulaceae</taxon>
        <taxon>Aeoliella</taxon>
    </lineage>
</organism>
<feature type="domain" description="GGDEF" evidence="1">
    <location>
        <begin position="151"/>
        <end position="281"/>
    </location>
</feature>
<dbReference type="PROSITE" id="PS50887">
    <property type="entry name" value="GGDEF"/>
    <property type="match status" value="1"/>
</dbReference>
<evidence type="ECO:0000259" key="1">
    <source>
        <dbReference type="PROSITE" id="PS50887"/>
    </source>
</evidence>
<gene>
    <name evidence="2" type="primary">yfiN</name>
    <name evidence="2" type="ORF">Pan181_22770</name>
</gene>
<dbReference type="InterPro" id="IPR000160">
    <property type="entry name" value="GGDEF_dom"/>
</dbReference>
<dbReference type="EC" id="2.7.7.65" evidence="2"/>
<evidence type="ECO:0000313" key="2">
    <source>
        <dbReference type="EMBL" id="QDU56074.1"/>
    </source>
</evidence>
<sequence length="281" mass="31015">MSNSPESAFIQLRPLFDLLRCPCAEISTNTLECEWSNNAWKNLDIQLQDEGSGDTPLIDQLSNQLINFGTGTGTFSCQIAHPNGTVAEYETSVQHSAPSKERSSWMVILTPTGQTQGDQAPEDRDTLTGLPGRATLMARLETYFDSTTLSPPFGLIFLDLDDFKQINDSNGHLLGDQVLQEVASRLSDALRTDDLIVRYGGDEFVAIVVGVAENNELKQVVRRLEDSLNAPFMVAGEKVRLSISLGVAQSGENWATPMQMIDQADRRMYQAKQQRSGNQDL</sequence>
<dbReference type="InterPro" id="IPR052163">
    <property type="entry name" value="DGC-Regulatory_Protein"/>
</dbReference>
<evidence type="ECO:0000313" key="3">
    <source>
        <dbReference type="Proteomes" id="UP000315750"/>
    </source>
</evidence>
<dbReference type="CDD" id="cd01949">
    <property type="entry name" value="GGDEF"/>
    <property type="match status" value="1"/>
</dbReference>
<dbReference type="Proteomes" id="UP000315750">
    <property type="component" value="Chromosome"/>
</dbReference>
<protein>
    <submittedName>
        <fullName evidence="2">Putative diguanylate cyclase YfiN</fullName>
        <ecNumber evidence="2">2.7.7.65</ecNumber>
    </submittedName>
</protein>
<reference evidence="2 3" key="1">
    <citation type="submission" date="2019-02" db="EMBL/GenBank/DDBJ databases">
        <title>Deep-cultivation of Planctomycetes and their phenomic and genomic characterization uncovers novel biology.</title>
        <authorList>
            <person name="Wiegand S."/>
            <person name="Jogler M."/>
            <person name="Boedeker C."/>
            <person name="Pinto D."/>
            <person name="Vollmers J."/>
            <person name="Rivas-Marin E."/>
            <person name="Kohn T."/>
            <person name="Peeters S.H."/>
            <person name="Heuer A."/>
            <person name="Rast P."/>
            <person name="Oberbeckmann S."/>
            <person name="Bunk B."/>
            <person name="Jeske O."/>
            <person name="Meyerdierks A."/>
            <person name="Storesund J.E."/>
            <person name="Kallscheuer N."/>
            <person name="Luecker S."/>
            <person name="Lage O.M."/>
            <person name="Pohl T."/>
            <person name="Merkel B.J."/>
            <person name="Hornburger P."/>
            <person name="Mueller R.-W."/>
            <person name="Bruemmer F."/>
            <person name="Labrenz M."/>
            <person name="Spormann A.M."/>
            <person name="Op den Camp H."/>
            <person name="Overmann J."/>
            <person name="Amann R."/>
            <person name="Jetten M.S.M."/>
            <person name="Mascher T."/>
            <person name="Medema M.H."/>
            <person name="Devos D.P."/>
            <person name="Kaster A.-K."/>
            <person name="Ovreas L."/>
            <person name="Rohde M."/>
            <person name="Galperin M.Y."/>
            <person name="Jogler C."/>
        </authorList>
    </citation>
    <scope>NUCLEOTIDE SEQUENCE [LARGE SCALE GENOMIC DNA]</scope>
    <source>
        <strain evidence="2 3">Pan181</strain>
    </source>
</reference>
<dbReference type="KEGG" id="amuc:Pan181_22770"/>
<dbReference type="Gene3D" id="3.30.70.270">
    <property type="match status" value="1"/>
</dbReference>
<accession>A0A518AMX1</accession>
<dbReference type="PANTHER" id="PTHR46663:SF2">
    <property type="entry name" value="GGDEF DOMAIN-CONTAINING PROTEIN"/>
    <property type="match status" value="1"/>
</dbReference>
<dbReference type="AlphaFoldDB" id="A0A518AMX1"/>